<evidence type="ECO:0000256" key="3">
    <source>
        <dbReference type="ARBA" id="ARBA00022801"/>
    </source>
</evidence>
<evidence type="ECO:0000256" key="6">
    <source>
        <dbReference type="RuleBase" id="RU004335"/>
    </source>
</evidence>
<dbReference type="SUPFAM" id="SSF51445">
    <property type="entry name" value="(Trans)glycosidases"/>
    <property type="match status" value="1"/>
</dbReference>
<feature type="domain" description="X8" evidence="9">
    <location>
        <begin position="363"/>
        <end position="448"/>
    </location>
</feature>
<protein>
    <recommendedName>
        <fullName evidence="9">X8 domain-containing protein</fullName>
    </recommendedName>
</protein>
<keyword evidence="5" id="KW-0326">Glycosidase</keyword>
<comment type="caution">
    <text evidence="10">The sequence shown here is derived from an EMBL/GenBank/DDBJ whole genome shotgun (WGS) entry which is preliminary data.</text>
</comment>
<keyword evidence="7" id="KW-0812">Transmembrane</keyword>
<evidence type="ECO:0000256" key="4">
    <source>
        <dbReference type="ARBA" id="ARBA00023157"/>
    </source>
</evidence>
<sequence length="487" mass="54695">MSSAIALMLAFCMLFTTTRASISDHVGVNWGRQTTQKLLPSMVIDMLLANNIKKVKLFSLTDSVLSAFAHTDIEVMVTIPNVLLESILIDGVGFWVEDNIEYYIEDVNITNVVIGNEPFSQVHEEQLYTDVISVMKEIQGALNEAGYGTIKATTPHFMDVLTFPGKLLPSKADFRDDIKPFMLQVLQHLKNNNSPFVANISPLYIVKNFNHTNLEFAFVDNKSNFSIQDNNITYTNAVDAAYDSFVSALTKNGYPDMKVVVGQVGWPTDGVKDANDKNAERFFKGFLAKMASNKGTPLRAEPFEAYLYNLVDENRIKTIRSPYQRHWGIYKFDGTPKYKIDFSGQGRDIYPVQAKGVVRLPLRWCVFNNDTSNMTLVMENYIMACNESDCSTLAPGGSCSSLDFNQKVSYAFNMYFQVTTQREDDVTCRFDGLSKIVTDNPSNGDCPFPVEILMSWEDGGYGKAPGLSVDAALLMILFGLYWMMVIW</sequence>
<keyword evidence="4" id="KW-1015">Disulfide bond</keyword>
<evidence type="ECO:0000256" key="8">
    <source>
        <dbReference type="SAM" id="SignalP"/>
    </source>
</evidence>
<evidence type="ECO:0000313" key="11">
    <source>
        <dbReference type="Proteomes" id="UP001642360"/>
    </source>
</evidence>
<dbReference type="InterPro" id="IPR044965">
    <property type="entry name" value="Glyco_hydro_17_plant"/>
</dbReference>
<keyword evidence="2 8" id="KW-0732">Signal</keyword>
<proteinExistence type="inferred from homology"/>
<dbReference type="Pfam" id="PF07983">
    <property type="entry name" value="X8"/>
    <property type="match status" value="1"/>
</dbReference>
<dbReference type="SMART" id="SM00768">
    <property type="entry name" value="X8"/>
    <property type="match status" value="1"/>
</dbReference>
<organism evidence="10 11">
    <name type="scientific">Ilex paraguariensis</name>
    <name type="common">yerba mate</name>
    <dbReference type="NCBI Taxonomy" id="185542"/>
    <lineage>
        <taxon>Eukaryota</taxon>
        <taxon>Viridiplantae</taxon>
        <taxon>Streptophyta</taxon>
        <taxon>Embryophyta</taxon>
        <taxon>Tracheophyta</taxon>
        <taxon>Spermatophyta</taxon>
        <taxon>Magnoliopsida</taxon>
        <taxon>eudicotyledons</taxon>
        <taxon>Gunneridae</taxon>
        <taxon>Pentapetalae</taxon>
        <taxon>asterids</taxon>
        <taxon>campanulids</taxon>
        <taxon>Aquifoliales</taxon>
        <taxon>Aquifoliaceae</taxon>
        <taxon>Ilex</taxon>
    </lineage>
</organism>
<evidence type="ECO:0000259" key="9">
    <source>
        <dbReference type="SMART" id="SM00768"/>
    </source>
</evidence>
<keyword evidence="11" id="KW-1185">Reference proteome</keyword>
<evidence type="ECO:0000256" key="7">
    <source>
        <dbReference type="SAM" id="Phobius"/>
    </source>
</evidence>
<keyword evidence="7" id="KW-1133">Transmembrane helix</keyword>
<dbReference type="GO" id="GO:0016798">
    <property type="term" value="F:hydrolase activity, acting on glycosyl bonds"/>
    <property type="evidence" value="ECO:0007669"/>
    <property type="project" value="UniProtKB-KW"/>
</dbReference>
<keyword evidence="7" id="KW-0472">Membrane</keyword>
<keyword evidence="3" id="KW-0378">Hydrolase</keyword>
<dbReference type="Gene3D" id="1.20.58.1040">
    <property type="match status" value="1"/>
</dbReference>
<dbReference type="InterPro" id="IPR000490">
    <property type="entry name" value="Glyco_hydro_17"/>
</dbReference>
<gene>
    <name evidence="10" type="ORF">ILEXP_LOCUS5048</name>
</gene>
<dbReference type="InterPro" id="IPR017853">
    <property type="entry name" value="GH"/>
</dbReference>
<dbReference type="PANTHER" id="PTHR32227">
    <property type="entry name" value="GLUCAN ENDO-1,3-BETA-GLUCOSIDASE BG1-RELATED-RELATED"/>
    <property type="match status" value="1"/>
</dbReference>
<feature type="signal peptide" evidence="8">
    <location>
        <begin position="1"/>
        <end position="20"/>
    </location>
</feature>
<dbReference type="AlphaFoldDB" id="A0ABC8QYZ6"/>
<dbReference type="Gene3D" id="3.20.20.80">
    <property type="entry name" value="Glycosidases"/>
    <property type="match status" value="1"/>
</dbReference>
<evidence type="ECO:0000256" key="2">
    <source>
        <dbReference type="ARBA" id="ARBA00022729"/>
    </source>
</evidence>
<feature type="chain" id="PRO_5044830377" description="X8 domain-containing protein" evidence="8">
    <location>
        <begin position="21"/>
        <end position="487"/>
    </location>
</feature>
<dbReference type="EMBL" id="CAUOFW020000849">
    <property type="protein sequence ID" value="CAK9137990.1"/>
    <property type="molecule type" value="Genomic_DNA"/>
</dbReference>
<dbReference type="Proteomes" id="UP001642360">
    <property type="component" value="Unassembled WGS sequence"/>
</dbReference>
<reference evidence="10 11" key="1">
    <citation type="submission" date="2024-02" db="EMBL/GenBank/DDBJ databases">
        <authorList>
            <person name="Vignale AGUSTIN F."/>
            <person name="Sosa J E."/>
            <person name="Modenutti C."/>
        </authorList>
    </citation>
    <scope>NUCLEOTIDE SEQUENCE [LARGE SCALE GENOMIC DNA]</scope>
</reference>
<dbReference type="Pfam" id="PF00332">
    <property type="entry name" value="Glyco_hydro_17"/>
    <property type="match status" value="1"/>
</dbReference>
<evidence type="ECO:0000256" key="5">
    <source>
        <dbReference type="ARBA" id="ARBA00023295"/>
    </source>
</evidence>
<comment type="similarity">
    <text evidence="1 6">Belongs to the glycosyl hydrolase 17 family.</text>
</comment>
<name>A0ABC8QYZ6_9AQUA</name>
<accession>A0ABC8QYZ6</accession>
<evidence type="ECO:0000313" key="10">
    <source>
        <dbReference type="EMBL" id="CAK9137990.1"/>
    </source>
</evidence>
<evidence type="ECO:0000256" key="1">
    <source>
        <dbReference type="ARBA" id="ARBA00008773"/>
    </source>
</evidence>
<feature type="transmembrane region" description="Helical" evidence="7">
    <location>
        <begin position="467"/>
        <end position="486"/>
    </location>
</feature>
<dbReference type="InterPro" id="IPR012946">
    <property type="entry name" value="X8"/>
</dbReference>